<name>A0AAV7VCI3_PLEWA</name>
<dbReference type="AlphaFoldDB" id="A0AAV7VCI3"/>
<sequence length="93" mass="10216">MVQASSTVGWLEYADGTSRRKNVRLLGFPQRAEGSPAAAFMKNWIRDVLQPTGISRVFVVERAHRALVAPPAKGYHCPSSELEGPRPYVAGHL</sequence>
<proteinExistence type="predicted"/>
<evidence type="ECO:0000313" key="1">
    <source>
        <dbReference type="EMBL" id="KAJ1197837.1"/>
    </source>
</evidence>
<comment type="caution">
    <text evidence="1">The sequence shown here is derived from an EMBL/GenBank/DDBJ whole genome shotgun (WGS) entry which is preliminary data.</text>
</comment>
<keyword evidence="2" id="KW-1185">Reference proteome</keyword>
<dbReference type="Proteomes" id="UP001066276">
    <property type="component" value="Chromosome 2_1"/>
</dbReference>
<dbReference type="EMBL" id="JANPWB010000003">
    <property type="protein sequence ID" value="KAJ1197837.1"/>
    <property type="molecule type" value="Genomic_DNA"/>
</dbReference>
<dbReference type="Gene3D" id="3.30.70.1820">
    <property type="entry name" value="L1 transposable element, RRM domain"/>
    <property type="match status" value="1"/>
</dbReference>
<reference evidence="1" key="1">
    <citation type="journal article" date="2022" name="bioRxiv">
        <title>Sequencing and chromosome-scale assembly of the giantPleurodeles waltlgenome.</title>
        <authorList>
            <person name="Brown T."/>
            <person name="Elewa A."/>
            <person name="Iarovenko S."/>
            <person name="Subramanian E."/>
            <person name="Araus A.J."/>
            <person name="Petzold A."/>
            <person name="Susuki M."/>
            <person name="Suzuki K.-i.T."/>
            <person name="Hayashi T."/>
            <person name="Toyoda A."/>
            <person name="Oliveira C."/>
            <person name="Osipova E."/>
            <person name="Leigh N.D."/>
            <person name="Simon A."/>
            <person name="Yun M.H."/>
        </authorList>
    </citation>
    <scope>NUCLEOTIDE SEQUENCE</scope>
    <source>
        <strain evidence="1">20211129_DDA</strain>
        <tissue evidence="1">Liver</tissue>
    </source>
</reference>
<protein>
    <submittedName>
        <fullName evidence="1">Uncharacterized protein</fullName>
    </submittedName>
</protein>
<evidence type="ECO:0000313" key="2">
    <source>
        <dbReference type="Proteomes" id="UP001066276"/>
    </source>
</evidence>
<gene>
    <name evidence="1" type="ORF">NDU88_001683</name>
</gene>
<accession>A0AAV7VCI3</accession>
<organism evidence="1 2">
    <name type="scientific">Pleurodeles waltl</name>
    <name type="common">Iberian ribbed newt</name>
    <dbReference type="NCBI Taxonomy" id="8319"/>
    <lineage>
        <taxon>Eukaryota</taxon>
        <taxon>Metazoa</taxon>
        <taxon>Chordata</taxon>
        <taxon>Craniata</taxon>
        <taxon>Vertebrata</taxon>
        <taxon>Euteleostomi</taxon>
        <taxon>Amphibia</taxon>
        <taxon>Batrachia</taxon>
        <taxon>Caudata</taxon>
        <taxon>Salamandroidea</taxon>
        <taxon>Salamandridae</taxon>
        <taxon>Pleurodelinae</taxon>
        <taxon>Pleurodeles</taxon>
    </lineage>
</organism>